<dbReference type="RefSeq" id="WP_141972539.1">
    <property type="nucleotide sequence ID" value="NZ_VFPO01000001.1"/>
</dbReference>
<gene>
    <name evidence="1" type="ORF">FHX41_4928</name>
</gene>
<evidence type="ECO:0000313" key="1">
    <source>
        <dbReference type="EMBL" id="TQM71176.1"/>
    </source>
</evidence>
<accession>A0A543IKT2</accession>
<sequence>MHQYSWLPDYQQHVLYSLAHADDLIGRTGRILNTYTQKGTLGLKEVVDNSAIHLTVDSVAPLPEAIPRLASDALNQLRSTLEHIVYAEILHRLGRPLTPKEARSIEMPASLTADAFDNWLTQDPRKKLPPLHAGTPLHRRLHALQPFQRKDPEAHPLRILVEHTNWSKHRTPSVAATHIGAVIPDAPSADVSVATGPDRPVQIGDVLATVPASRRVPLSIWPKIVIKRPHTDSWHILMHELRYIEQWVREIAVPILITGTRDVTPLPPHLDISIGYTEFQDAIAASSRTSAAERTMNDIVTGVMREDLVESLALHPDAVDQLEAIKSWASTLTSNEVLQKVVRLQNSGPHELSAVIKSMITDALRAPEEG</sequence>
<dbReference type="OrthoDB" id="3699867at2"/>
<dbReference type="EMBL" id="VFPO01000001">
    <property type="protein sequence ID" value="TQM71176.1"/>
    <property type="molecule type" value="Genomic_DNA"/>
</dbReference>
<name>A0A543IKT2_9ACTN</name>
<evidence type="ECO:0000313" key="2">
    <source>
        <dbReference type="Proteomes" id="UP000316706"/>
    </source>
</evidence>
<protein>
    <submittedName>
        <fullName evidence="1">Uncharacterized protein</fullName>
    </submittedName>
</protein>
<keyword evidence="2" id="KW-1185">Reference proteome</keyword>
<reference evidence="1 2" key="1">
    <citation type="submission" date="2019-06" db="EMBL/GenBank/DDBJ databases">
        <title>Sequencing the genomes of 1000 actinobacteria strains.</title>
        <authorList>
            <person name="Klenk H.-P."/>
        </authorList>
    </citation>
    <scope>NUCLEOTIDE SEQUENCE [LARGE SCALE GENOMIC DNA]</scope>
    <source>
        <strain evidence="1 2">DSM 45043</strain>
    </source>
</reference>
<comment type="caution">
    <text evidence="1">The sequence shown here is derived from an EMBL/GenBank/DDBJ whole genome shotgun (WGS) entry which is preliminary data.</text>
</comment>
<dbReference type="Proteomes" id="UP000316706">
    <property type="component" value="Unassembled WGS sequence"/>
</dbReference>
<proteinExistence type="predicted"/>
<dbReference type="AlphaFoldDB" id="A0A543IKT2"/>
<organism evidence="1 2">
    <name type="scientific">Actinomadura hallensis</name>
    <dbReference type="NCBI Taxonomy" id="337895"/>
    <lineage>
        <taxon>Bacteria</taxon>
        <taxon>Bacillati</taxon>
        <taxon>Actinomycetota</taxon>
        <taxon>Actinomycetes</taxon>
        <taxon>Streptosporangiales</taxon>
        <taxon>Thermomonosporaceae</taxon>
        <taxon>Actinomadura</taxon>
    </lineage>
</organism>